<evidence type="ECO:0000313" key="1">
    <source>
        <dbReference type="EMBL" id="RHY88282.1"/>
    </source>
</evidence>
<evidence type="ECO:0000313" key="4">
    <source>
        <dbReference type="Proteomes" id="UP000285712"/>
    </source>
</evidence>
<evidence type="ECO:0000313" key="2">
    <source>
        <dbReference type="EMBL" id="RHZ24647.1"/>
    </source>
</evidence>
<protein>
    <submittedName>
        <fullName evidence="1">Uncharacterized protein</fullName>
    </submittedName>
</protein>
<sequence length="99" mass="10491">MQLAQAQADSGHYNQGQVVLDVAMVRLKDACNHVAGENIVAQQALLHGLAECKVTMSGASANHIDEADASSQNNSAKRNMLKLALSSKRSYRAAPNANT</sequence>
<dbReference type="VEuPathDB" id="FungiDB:H257_07635"/>
<comment type="caution">
    <text evidence="1">The sequence shown here is derived from an EMBL/GenBank/DDBJ whole genome shotgun (WGS) entry which is preliminary data.</text>
</comment>
<dbReference type="EMBL" id="QUTH01002654">
    <property type="protein sequence ID" value="RHZ24647.1"/>
    <property type="molecule type" value="Genomic_DNA"/>
</dbReference>
<dbReference type="Proteomes" id="UP000285712">
    <property type="component" value="Unassembled WGS sequence"/>
</dbReference>
<reference evidence="3 4" key="1">
    <citation type="submission" date="2018-08" db="EMBL/GenBank/DDBJ databases">
        <title>Aphanomyces genome sequencing and annotation.</title>
        <authorList>
            <person name="Minardi D."/>
            <person name="Oidtmann B."/>
            <person name="Van Der Giezen M."/>
            <person name="Studholme D.J."/>
        </authorList>
    </citation>
    <scope>NUCLEOTIDE SEQUENCE [LARGE SCALE GENOMIC DNA]</scope>
    <source>
        <strain evidence="2 3">Da</strain>
        <strain evidence="1 4">Sv</strain>
    </source>
</reference>
<evidence type="ECO:0000313" key="3">
    <source>
        <dbReference type="Proteomes" id="UP000285430"/>
    </source>
</evidence>
<organism evidence="1 4">
    <name type="scientific">Aphanomyces astaci</name>
    <name type="common">Crayfish plague agent</name>
    <dbReference type="NCBI Taxonomy" id="112090"/>
    <lineage>
        <taxon>Eukaryota</taxon>
        <taxon>Sar</taxon>
        <taxon>Stramenopiles</taxon>
        <taxon>Oomycota</taxon>
        <taxon>Saprolegniomycetes</taxon>
        <taxon>Saprolegniales</taxon>
        <taxon>Verrucalvaceae</taxon>
        <taxon>Aphanomyces</taxon>
    </lineage>
</organism>
<gene>
    <name evidence="1" type="ORF">DYB35_012184</name>
    <name evidence="2" type="ORF">DYB37_012529</name>
</gene>
<accession>A0A3R7ATE3</accession>
<proteinExistence type="predicted"/>
<dbReference type="EMBL" id="QUTG01004401">
    <property type="protein sequence ID" value="RHY88282.1"/>
    <property type="molecule type" value="Genomic_DNA"/>
</dbReference>
<dbReference type="AlphaFoldDB" id="A0A3R7ATE3"/>
<name>A0A3R7ATE3_APHAT</name>
<dbReference type="Proteomes" id="UP000285430">
    <property type="component" value="Unassembled WGS sequence"/>
</dbReference>